<dbReference type="PROSITE" id="PS50404">
    <property type="entry name" value="GST_NTER"/>
    <property type="match status" value="1"/>
</dbReference>
<keyword evidence="3" id="KW-1185">Reference proteome</keyword>
<dbReference type="InterPro" id="IPR036282">
    <property type="entry name" value="Glutathione-S-Trfase_C_sf"/>
</dbReference>
<reference evidence="2 3" key="1">
    <citation type="submission" date="2024-02" db="EMBL/GenBank/DDBJ databases">
        <authorList>
            <person name="Chen Y."/>
            <person name="Shah S."/>
            <person name="Dougan E. K."/>
            <person name="Thang M."/>
            <person name="Chan C."/>
        </authorList>
    </citation>
    <scope>NUCLEOTIDE SEQUENCE [LARGE SCALE GENOMIC DNA]</scope>
</reference>
<evidence type="ECO:0000259" key="1">
    <source>
        <dbReference type="PROSITE" id="PS50404"/>
    </source>
</evidence>
<evidence type="ECO:0000313" key="3">
    <source>
        <dbReference type="Proteomes" id="UP001642464"/>
    </source>
</evidence>
<feature type="domain" description="GST N-terminal" evidence="1">
    <location>
        <begin position="62"/>
        <end position="143"/>
    </location>
</feature>
<sequence length="854" mass="95810">MGYAGTTCMKAAPSWEGLATEARGTDAGQEVLQHWADRAEGIVPHTDAKVRYFGTERQKPRVKIFRDQAAWCPYCQKVWLLLEEKKVDYEIEKVPMRSYGDKPKEFLQLVPRGLLPAMELDGKVMTESLDIMFTIERAFPNPDKPMFPMSGPLRERASRLLQLERELFGAWCQYLFRPDMPFLGGSEDDFTRTLEEVDRELGSNSESPFFLPYPHPTIVDMQYVSHVERAVASVMYYKGYNIRKKFPNIDRWLSAYEELPHYMASKSDYYTHCMDIPPQYGPCFSNDSETAVQAREMIDPKKASLPVQWQNDVEPPTKAQTQRAEQDFCIEAAMRLIENQEAVTRFCCRAAGKDVGSWARGNPTKSELADPYARPNLDVAPAVNVVLRAVASSLLKGDASFTQNVRDLVQSETQLSGSDLAVLAACIAYLRDRVGSPRDLSMPAAKKTEAQKEQARPKRPKWRLCFRLDRRMATAKESLEDLAPKYQRDFFLTVIDPPWHGIFKDHPPAPFFASRSACHVADLMASRHMISQLPGRSYEGKAVCVIGAECMTAGLVCAMLGAKVMFVCERNLESYFQHNVRLFRRDTLDYTKTKGKTLLVTSCSPGRNASFGAAALCEKLQVPSIDMIVLTELSAARVLGDVGGLLGRRTEATASGFFRMLNNLVPARSCCKTLVVCDQSSAEIMEEPRFKGDASISTSTAPSWLDENVPPGLAAVLPMDWQARTFCQLPQNIQVIWLERPDAEVVRQRPAPLVNRPPMPPMGATSSRCGCGGHLQSPLLGQRVENKEWFVKNAQLKEALMTHNSLKQMEANSVLREARAWADSLELRIALVDVFGCVIEQDGDIHYQLTPEGL</sequence>
<dbReference type="Pfam" id="PF13410">
    <property type="entry name" value="GST_C_2"/>
    <property type="match status" value="1"/>
</dbReference>
<dbReference type="InterPro" id="IPR050983">
    <property type="entry name" value="GST_Omega/HSP26"/>
</dbReference>
<dbReference type="EMBL" id="CAXAMM010008535">
    <property type="protein sequence ID" value="CAK9017618.1"/>
    <property type="molecule type" value="Genomic_DNA"/>
</dbReference>
<dbReference type="InterPro" id="IPR004045">
    <property type="entry name" value="Glutathione_S-Trfase_N"/>
</dbReference>
<dbReference type="SFLD" id="SFLDS00019">
    <property type="entry name" value="Glutathione_Transferase_(cytos"/>
    <property type="match status" value="1"/>
</dbReference>
<dbReference type="InterPro" id="IPR040079">
    <property type="entry name" value="Glutathione_S-Trfase"/>
</dbReference>
<dbReference type="Pfam" id="PF13409">
    <property type="entry name" value="GST_N_2"/>
    <property type="match status" value="1"/>
</dbReference>
<gene>
    <name evidence="2" type="ORF">SCF082_LOCUS13718</name>
</gene>
<dbReference type="SUPFAM" id="SSF52833">
    <property type="entry name" value="Thioredoxin-like"/>
    <property type="match status" value="1"/>
</dbReference>
<dbReference type="Proteomes" id="UP001642464">
    <property type="component" value="Unassembled WGS sequence"/>
</dbReference>
<proteinExistence type="predicted"/>
<dbReference type="InterPro" id="IPR036249">
    <property type="entry name" value="Thioredoxin-like_sf"/>
</dbReference>
<name>A0ABP0JTB1_9DINO</name>
<protein>
    <submittedName>
        <fullName evidence="2">Protein IN2-1 homolog A</fullName>
    </submittedName>
</protein>
<dbReference type="Gene3D" id="3.40.30.10">
    <property type="entry name" value="Glutaredoxin"/>
    <property type="match status" value="1"/>
</dbReference>
<dbReference type="PANTHER" id="PTHR43968:SF14">
    <property type="entry name" value="GLUTATHIONE S-TRANSFERASE"/>
    <property type="match status" value="1"/>
</dbReference>
<dbReference type="SUPFAM" id="SSF47616">
    <property type="entry name" value="GST C-terminal domain-like"/>
    <property type="match status" value="1"/>
</dbReference>
<dbReference type="PANTHER" id="PTHR43968">
    <property type="match status" value="1"/>
</dbReference>
<evidence type="ECO:0000313" key="2">
    <source>
        <dbReference type="EMBL" id="CAK9017618.1"/>
    </source>
</evidence>
<dbReference type="CDD" id="cd00570">
    <property type="entry name" value="GST_N_family"/>
    <property type="match status" value="1"/>
</dbReference>
<comment type="caution">
    <text evidence="2">The sequence shown here is derived from an EMBL/GenBank/DDBJ whole genome shotgun (WGS) entry which is preliminary data.</text>
</comment>
<organism evidence="2 3">
    <name type="scientific">Durusdinium trenchii</name>
    <dbReference type="NCBI Taxonomy" id="1381693"/>
    <lineage>
        <taxon>Eukaryota</taxon>
        <taxon>Sar</taxon>
        <taxon>Alveolata</taxon>
        <taxon>Dinophyceae</taxon>
        <taxon>Suessiales</taxon>
        <taxon>Symbiodiniaceae</taxon>
        <taxon>Durusdinium</taxon>
    </lineage>
</organism>
<dbReference type="Gene3D" id="1.20.1050.10">
    <property type="match status" value="1"/>
</dbReference>
<accession>A0ABP0JTB1</accession>